<evidence type="ECO:0000313" key="3">
    <source>
        <dbReference type="Proteomes" id="UP001189429"/>
    </source>
</evidence>
<comment type="caution">
    <text evidence="2">The sequence shown here is derived from an EMBL/GenBank/DDBJ whole genome shotgun (WGS) entry which is preliminary data.</text>
</comment>
<evidence type="ECO:0000313" key="2">
    <source>
        <dbReference type="EMBL" id="CAK0845325.1"/>
    </source>
</evidence>
<dbReference type="EMBL" id="CAUYUJ010014727">
    <property type="protein sequence ID" value="CAK0845325.1"/>
    <property type="molecule type" value="Genomic_DNA"/>
</dbReference>
<dbReference type="Proteomes" id="UP001189429">
    <property type="component" value="Unassembled WGS sequence"/>
</dbReference>
<protein>
    <submittedName>
        <fullName evidence="2">Uncharacterized protein</fullName>
    </submittedName>
</protein>
<organism evidence="2 3">
    <name type="scientific">Prorocentrum cordatum</name>
    <dbReference type="NCBI Taxonomy" id="2364126"/>
    <lineage>
        <taxon>Eukaryota</taxon>
        <taxon>Sar</taxon>
        <taxon>Alveolata</taxon>
        <taxon>Dinophyceae</taxon>
        <taxon>Prorocentrales</taxon>
        <taxon>Prorocentraceae</taxon>
        <taxon>Prorocentrum</taxon>
    </lineage>
</organism>
<accession>A0ABN9TI62</accession>
<feature type="signal peptide" evidence="1">
    <location>
        <begin position="1"/>
        <end position="24"/>
    </location>
</feature>
<keyword evidence="1" id="KW-0732">Signal</keyword>
<keyword evidence="3" id="KW-1185">Reference proteome</keyword>
<name>A0ABN9TI62_9DINO</name>
<sequence length="103" mass="11605">MRKKLWKCFNVHLMFVRCFLELYARDKSVNNCVHGRGLRTMRERPGSHEALDGAEVVPSKLRGLGFTVLAHALAQIGRHDLLADLRTEARPAAGRDDAAEIPR</sequence>
<proteinExistence type="predicted"/>
<evidence type="ECO:0000256" key="1">
    <source>
        <dbReference type="SAM" id="SignalP"/>
    </source>
</evidence>
<reference evidence="2" key="1">
    <citation type="submission" date="2023-10" db="EMBL/GenBank/DDBJ databases">
        <authorList>
            <person name="Chen Y."/>
            <person name="Shah S."/>
            <person name="Dougan E. K."/>
            <person name="Thang M."/>
            <person name="Chan C."/>
        </authorList>
    </citation>
    <scope>NUCLEOTIDE SEQUENCE [LARGE SCALE GENOMIC DNA]</scope>
</reference>
<feature type="chain" id="PRO_5046811031" evidence="1">
    <location>
        <begin position="25"/>
        <end position="103"/>
    </location>
</feature>
<gene>
    <name evidence="2" type="ORF">PCOR1329_LOCUS39148</name>
</gene>